<feature type="transmembrane region" description="Helical" evidence="7">
    <location>
        <begin position="271"/>
        <end position="290"/>
    </location>
</feature>
<dbReference type="AlphaFoldDB" id="A0A9D7PQG4"/>
<feature type="transmembrane region" description="Helical" evidence="7">
    <location>
        <begin position="17"/>
        <end position="38"/>
    </location>
</feature>
<gene>
    <name evidence="8" type="ORF">IPL58_10150</name>
</gene>
<sequence>MPNFVPLMRLLSKLNHWLMFDVFMLALIVAVVKLSGLADVSPGIGLWAFLALMFASISSIASYDTHGVWDRYSSVLARQQLSPGAVKGGDRLAESGAMGRTGLTRHSATCNTCGLLSDCHPSVESPVCPRCDDTLHPRKVDSLNRTWALLIAGYVLFIPANLLPITITTSLFGTQPDTIMSGVAYFWHEGAYDLAIIIFTASIFVPLLKLLSLTFLAWSAQRRMTWESQQRTRLYRLVEFVGKWSMLDIFVVAMLARLVQFSSLASIEAGPGALAFAAVVVVTMFAAMAFDPRLLWDPLEKNNCSGENRD</sequence>
<proteinExistence type="predicted"/>
<reference evidence="8" key="1">
    <citation type="submission" date="2020-10" db="EMBL/GenBank/DDBJ databases">
        <title>Connecting structure to function with the recovery of over 1000 high-quality activated sludge metagenome-assembled genomes encoding full-length rRNA genes using long-read sequencing.</title>
        <authorList>
            <person name="Singleton C.M."/>
            <person name="Petriglieri F."/>
            <person name="Kristensen J.M."/>
            <person name="Kirkegaard R.H."/>
            <person name="Michaelsen T.Y."/>
            <person name="Andersen M.H."/>
            <person name="Karst S.M."/>
            <person name="Dueholm M.S."/>
            <person name="Nielsen P.H."/>
            <person name="Albertsen M."/>
        </authorList>
    </citation>
    <scope>NUCLEOTIDE SEQUENCE</scope>
    <source>
        <strain evidence="8">Hirt_18-Q3-R61-65_BATAC.395</strain>
    </source>
</reference>
<dbReference type="Pfam" id="PF04403">
    <property type="entry name" value="PqiA"/>
    <property type="match status" value="2"/>
</dbReference>
<dbReference type="GO" id="GO:0005886">
    <property type="term" value="C:plasma membrane"/>
    <property type="evidence" value="ECO:0007669"/>
    <property type="project" value="UniProtKB-SubCell"/>
</dbReference>
<accession>A0A9D7PQG4</accession>
<name>A0A9D7PQG4_9PROT</name>
<keyword evidence="2" id="KW-1003">Cell membrane</keyword>
<keyword evidence="4 7" id="KW-0812">Transmembrane</keyword>
<dbReference type="InterPro" id="IPR007498">
    <property type="entry name" value="PqiA-like"/>
</dbReference>
<organism evidence="8 9">
    <name type="scientific">Candidatus Proximibacter danicus</name>
    <dbReference type="NCBI Taxonomy" id="2954365"/>
    <lineage>
        <taxon>Bacteria</taxon>
        <taxon>Pseudomonadati</taxon>
        <taxon>Pseudomonadota</taxon>
        <taxon>Betaproteobacteria</taxon>
        <taxon>Candidatus Proximibacter</taxon>
    </lineage>
</organism>
<evidence type="ECO:0000313" key="8">
    <source>
        <dbReference type="EMBL" id="MBK8524426.1"/>
    </source>
</evidence>
<feature type="transmembrane region" description="Helical" evidence="7">
    <location>
        <begin position="147"/>
        <end position="174"/>
    </location>
</feature>
<keyword evidence="3" id="KW-0997">Cell inner membrane</keyword>
<evidence type="ECO:0000256" key="2">
    <source>
        <dbReference type="ARBA" id="ARBA00022475"/>
    </source>
</evidence>
<evidence type="ECO:0000313" key="9">
    <source>
        <dbReference type="Proteomes" id="UP000886689"/>
    </source>
</evidence>
<dbReference type="InterPro" id="IPR051800">
    <property type="entry name" value="PqiA-PqiB_transport"/>
</dbReference>
<feature type="transmembrane region" description="Helical" evidence="7">
    <location>
        <begin position="240"/>
        <end position="259"/>
    </location>
</feature>
<comment type="caution">
    <text evidence="8">The sequence shown here is derived from an EMBL/GenBank/DDBJ whole genome shotgun (WGS) entry which is preliminary data.</text>
</comment>
<evidence type="ECO:0000256" key="4">
    <source>
        <dbReference type="ARBA" id="ARBA00022692"/>
    </source>
</evidence>
<keyword evidence="5 7" id="KW-1133">Transmembrane helix</keyword>
<dbReference type="PANTHER" id="PTHR30462:SF3">
    <property type="entry name" value="INTERMEMBRANE TRANSPORT PROTEIN PQIA"/>
    <property type="match status" value="1"/>
</dbReference>
<evidence type="ECO:0000256" key="5">
    <source>
        <dbReference type="ARBA" id="ARBA00022989"/>
    </source>
</evidence>
<dbReference type="Proteomes" id="UP000886689">
    <property type="component" value="Unassembled WGS sequence"/>
</dbReference>
<keyword evidence="6 7" id="KW-0472">Membrane</keyword>
<evidence type="ECO:0000256" key="1">
    <source>
        <dbReference type="ARBA" id="ARBA00004533"/>
    </source>
</evidence>
<evidence type="ECO:0000256" key="3">
    <source>
        <dbReference type="ARBA" id="ARBA00022519"/>
    </source>
</evidence>
<evidence type="ECO:0000256" key="7">
    <source>
        <dbReference type="SAM" id="Phobius"/>
    </source>
</evidence>
<comment type="subcellular location">
    <subcellularLocation>
        <location evidence="1">Cell inner membrane</location>
    </subcellularLocation>
</comment>
<feature type="transmembrane region" description="Helical" evidence="7">
    <location>
        <begin position="194"/>
        <end position="219"/>
    </location>
</feature>
<dbReference type="PANTHER" id="PTHR30462">
    <property type="entry name" value="INTERMEMBRANE TRANSPORT PROTEIN PQIB-RELATED"/>
    <property type="match status" value="1"/>
</dbReference>
<dbReference type="EMBL" id="JADJUC010000010">
    <property type="protein sequence ID" value="MBK8524426.1"/>
    <property type="molecule type" value="Genomic_DNA"/>
</dbReference>
<feature type="transmembrane region" description="Helical" evidence="7">
    <location>
        <begin position="44"/>
        <end position="63"/>
    </location>
</feature>
<evidence type="ECO:0000256" key="6">
    <source>
        <dbReference type="ARBA" id="ARBA00023136"/>
    </source>
</evidence>
<protein>
    <submittedName>
        <fullName evidence="8">Paraquat-inducible protein A</fullName>
    </submittedName>
</protein>